<dbReference type="InterPro" id="IPR035897">
    <property type="entry name" value="Toll_tir_struct_dom_sf"/>
</dbReference>
<dbReference type="InterPro" id="IPR000157">
    <property type="entry name" value="TIR_dom"/>
</dbReference>
<reference evidence="2" key="1">
    <citation type="submission" date="2022-01" db="EMBL/GenBank/DDBJ databases">
        <title>Novel bile acid biosynthetic pathways are enriched in the microbiome of centenarians.</title>
        <authorList>
            <person name="Sato Y."/>
            <person name="Atarashi K."/>
            <person name="Plichta R.D."/>
            <person name="Arai Y."/>
            <person name="Sasajima S."/>
            <person name="Kearney M.S."/>
            <person name="Suda W."/>
            <person name="Takeshita K."/>
            <person name="Sasaki T."/>
            <person name="Okamoto S."/>
            <person name="Skelly N.A."/>
            <person name="Okamura Y."/>
            <person name="Vlamakis H."/>
            <person name="Li Y."/>
            <person name="Tanoue T."/>
            <person name="Takei H."/>
            <person name="Nittono H."/>
            <person name="Narushima S."/>
            <person name="Irie J."/>
            <person name="Itoh H."/>
            <person name="Moriya K."/>
            <person name="Sugiura Y."/>
            <person name="Suematsu M."/>
            <person name="Moritoki N."/>
            <person name="Shibata S."/>
            <person name="Littman R.D."/>
            <person name="Fischbach A.M."/>
            <person name="Uwamino Y."/>
            <person name="Inoue T."/>
            <person name="Honda A."/>
            <person name="Hattori M."/>
            <person name="Murai T."/>
            <person name="Xavier J.R."/>
            <person name="Hirose N."/>
            <person name="Honda K."/>
        </authorList>
    </citation>
    <scope>NUCLEOTIDE SEQUENCE</scope>
    <source>
        <strain evidence="2">CE91-St16</strain>
    </source>
</reference>
<comment type="caution">
    <text evidence="2">The sequence shown here is derived from an EMBL/GenBank/DDBJ whole genome shotgun (WGS) entry which is preliminary data.</text>
</comment>
<evidence type="ECO:0000313" key="2">
    <source>
        <dbReference type="EMBL" id="GKI18339.1"/>
    </source>
</evidence>
<evidence type="ECO:0000259" key="1">
    <source>
        <dbReference type="PROSITE" id="PS50104"/>
    </source>
</evidence>
<name>A0AA37NMV9_9BACT</name>
<dbReference type="RefSeq" id="WP_244076283.1">
    <property type="nucleotide sequence ID" value="NZ_AP025581.1"/>
</dbReference>
<proteinExistence type="predicted"/>
<dbReference type="SMART" id="SM00255">
    <property type="entry name" value="TIR"/>
    <property type="match status" value="1"/>
</dbReference>
<evidence type="ECO:0000313" key="3">
    <source>
        <dbReference type="Proteomes" id="UP001055105"/>
    </source>
</evidence>
<protein>
    <recommendedName>
        <fullName evidence="1">TIR domain-containing protein</fullName>
    </recommendedName>
</protein>
<dbReference type="Pfam" id="PF13676">
    <property type="entry name" value="TIR_2"/>
    <property type="match status" value="1"/>
</dbReference>
<sequence length="224" mass="25913">MSEESHKKIFISHSSKDKQIVDIFVDKLLHLGLQIDPNDVAYTSREETGVGTGEDIRKFIKENISTCDFVFFMISENYKKSEICLNEMGAAWATDRTVIPLVFPNLSFDSIGWLYNVRKGLLLNDPDALDSIFDDITEKYSYKPRINTWNRNKNEFILFINNLNSQSTSPILISDITVNNSDIIEVNAEEVEDLDIFDIRENFDSKCREFNELMNNLSIQQNEF</sequence>
<gene>
    <name evidence="2" type="ORF">CE91St16_12470</name>
</gene>
<accession>A0AA37NMV9</accession>
<dbReference type="Proteomes" id="UP001055105">
    <property type="component" value="Unassembled WGS sequence"/>
</dbReference>
<dbReference type="SUPFAM" id="SSF52200">
    <property type="entry name" value="Toll/Interleukin receptor TIR domain"/>
    <property type="match status" value="1"/>
</dbReference>
<dbReference type="EMBL" id="BQOL01000001">
    <property type="protein sequence ID" value="GKI18339.1"/>
    <property type="molecule type" value="Genomic_DNA"/>
</dbReference>
<dbReference type="GO" id="GO:0007165">
    <property type="term" value="P:signal transduction"/>
    <property type="evidence" value="ECO:0007669"/>
    <property type="project" value="InterPro"/>
</dbReference>
<dbReference type="AlphaFoldDB" id="A0AA37NMV9"/>
<dbReference type="Gene3D" id="3.40.50.10140">
    <property type="entry name" value="Toll/interleukin-1 receptor homology (TIR) domain"/>
    <property type="match status" value="1"/>
</dbReference>
<feature type="domain" description="TIR" evidence="1">
    <location>
        <begin position="5"/>
        <end position="140"/>
    </location>
</feature>
<dbReference type="PROSITE" id="PS50104">
    <property type="entry name" value="TIR"/>
    <property type="match status" value="1"/>
</dbReference>
<organism evidence="2 3">
    <name type="scientific">Alistipes finegoldii</name>
    <dbReference type="NCBI Taxonomy" id="214856"/>
    <lineage>
        <taxon>Bacteria</taxon>
        <taxon>Pseudomonadati</taxon>
        <taxon>Bacteroidota</taxon>
        <taxon>Bacteroidia</taxon>
        <taxon>Bacteroidales</taxon>
        <taxon>Rikenellaceae</taxon>
        <taxon>Alistipes</taxon>
    </lineage>
</organism>